<keyword evidence="5" id="KW-0560">Oxidoreductase</keyword>
<dbReference type="VEuPathDB" id="FungiDB:SDRG_03911"/>
<dbReference type="SMART" id="SM00702">
    <property type="entry name" value="P4Hc"/>
    <property type="match status" value="1"/>
</dbReference>
<protein>
    <recommendedName>
        <fullName evidence="8">Fe2OG dioxygenase domain-containing protein</fullName>
    </recommendedName>
</protein>
<dbReference type="EMBL" id="JH767140">
    <property type="protein sequence ID" value="EQC38956.1"/>
    <property type="molecule type" value="Genomic_DNA"/>
</dbReference>
<sequence length="283" mass="30833">MVEAVLSRAERRQHKKKAKLTSSSSAIAPTPPSTTAPAAADASSTKKKPSRRAKKRKRPTGPSSAPITSLDAVAAGRISVTKQWISPRLVERLRADATALRAAGAFTKSTIGGRVGESQKVKRSKRLSECCGLFDDAANVPRDVGDVGARDCVMDLISDLHATLHTNVAPLGDEMELQYLYYPGDDEGFYSKHIDQQERIPGKPNRVVSMVLYLNAPDWETSRDGGNLCAYPSGAPPVNVDPIGGTLVVFHSEKLIHEARPTKRDRWALVGWFMEAPTKRHKV</sequence>
<feature type="domain" description="Fe2OG dioxygenase" evidence="8">
    <location>
        <begin position="173"/>
        <end position="275"/>
    </location>
</feature>
<accession>T0QWD3</accession>
<evidence type="ECO:0000313" key="10">
    <source>
        <dbReference type="Proteomes" id="UP000030762"/>
    </source>
</evidence>
<evidence type="ECO:0000256" key="4">
    <source>
        <dbReference type="ARBA" id="ARBA00022964"/>
    </source>
</evidence>
<dbReference type="Pfam" id="PF13640">
    <property type="entry name" value="2OG-FeII_Oxy_3"/>
    <property type="match status" value="1"/>
</dbReference>
<evidence type="ECO:0000256" key="2">
    <source>
        <dbReference type="ARBA" id="ARBA00022723"/>
    </source>
</evidence>
<gene>
    <name evidence="9" type="ORF">SDRG_03911</name>
</gene>
<dbReference type="InParanoid" id="T0QWD3"/>
<evidence type="ECO:0000313" key="9">
    <source>
        <dbReference type="EMBL" id="EQC38956.1"/>
    </source>
</evidence>
<name>T0QWD3_SAPDV</name>
<evidence type="ECO:0000256" key="3">
    <source>
        <dbReference type="ARBA" id="ARBA00022896"/>
    </source>
</evidence>
<dbReference type="PANTHER" id="PTHR12907:SF26">
    <property type="entry name" value="HIF PROLYL HYDROXYLASE, ISOFORM C"/>
    <property type="match status" value="1"/>
</dbReference>
<dbReference type="GeneID" id="19944638"/>
<dbReference type="InterPro" id="IPR051559">
    <property type="entry name" value="HIF_prolyl_hydroxylases"/>
</dbReference>
<dbReference type="InterPro" id="IPR005123">
    <property type="entry name" value="Oxoglu/Fe-dep_dioxygenase_dom"/>
</dbReference>
<dbReference type="GO" id="GO:0008198">
    <property type="term" value="F:ferrous iron binding"/>
    <property type="evidence" value="ECO:0007669"/>
    <property type="project" value="TreeGrafter"/>
</dbReference>
<dbReference type="Proteomes" id="UP000030762">
    <property type="component" value="Unassembled WGS sequence"/>
</dbReference>
<comment type="cofactor">
    <cofactor evidence="1">
        <name>L-ascorbate</name>
        <dbReference type="ChEBI" id="CHEBI:38290"/>
    </cofactor>
</comment>
<dbReference type="STRING" id="1156394.T0QWD3"/>
<dbReference type="GO" id="GO:0031418">
    <property type="term" value="F:L-ascorbic acid binding"/>
    <property type="evidence" value="ECO:0007669"/>
    <property type="project" value="UniProtKB-KW"/>
</dbReference>
<dbReference type="OMA" id="DEMELQY"/>
<dbReference type="Gene3D" id="2.60.120.620">
    <property type="entry name" value="q2cbj1_9rhob like domain"/>
    <property type="match status" value="1"/>
</dbReference>
<dbReference type="eggNOG" id="KOG3710">
    <property type="taxonomic scope" value="Eukaryota"/>
</dbReference>
<evidence type="ECO:0000256" key="7">
    <source>
        <dbReference type="SAM" id="MobiDB-lite"/>
    </source>
</evidence>
<evidence type="ECO:0000256" key="1">
    <source>
        <dbReference type="ARBA" id="ARBA00001961"/>
    </source>
</evidence>
<evidence type="ECO:0000256" key="5">
    <source>
        <dbReference type="ARBA" id="ARBA00023002"/>
    </source>
</evidence>
<dbReference type="OrthoDB" id="76265at2759"/>
<dbReference type="PROSITE" id="PS51471">
    <property type="entry name" value="FE2OG_OXY"/>
    <property type="match status" value="1"/>
</dbReference>
<dbReference type="GO" id="GO:0071456">
    <property type="term" value="P:cellular response to hypoxia"/>
    <property type="evidence" value="ECO:0007669"/>
    <property type="project" value="TreeGrafter"/>
</dbReference>
<proteinExistence type="predicted"/>
<dbReference type="InterPro" id="IPR006620">
    <property type="entry name" value="Pro_4_hyd_alph"/>
</dbReference>
<organism evidence="9 10">
    <name type="scientific">Saprolegnia diclina (strain VS20)</name>
    <dbReference type="NCBI Taxonomy" id="1156394"/>
    <lineage>
        <taxon>Eukaryota</taxon>
        <taxon>Sar</taxon>
        <taxon>Stramenopiles</taxon>
        <taxon>Oomycota</taxon>
        <taxon>Saprolegniomycetes</taxon>
        <taxon>Saprolegniales</taxon>
        <taxon>Saprolegniaceae</taxon>
        <taxon>Saprolegnia</taxon>
    </lineage>
</organism>
<reference evidence="9 10" key="1">
    <citation type="submission" date="2012-04" db="EMBL/GenBank/DDBJ databases">
        <title>The Genome Sequence of Saprolegnia declina VS20.</title>
        <authorList>
            <consortium name="The Broad Institute Genome Sequencing Platform"/>
            <person name="Russ C."/>
            <person name="Nusbaum C."/>
            <person name="Tyler B."/>
            <person name="van West P."/>
            <person name="Dieguez-Uribeondo J."/>
            <person name="de Bruijn I."/>
            <person name="Tripathy S."/>
            <person name="Jiang R."/>
            <person name="Young S.K."/>
            <person name="Zeng Q."/>
            <person name="Gargeya S."/>
            <person name="Fitzgerald M."/>
            <person name="Haas B."/>
            <person name="Abouelleil A."/>
            <person name="Alvarado L."/>
            <person name="Arachchi H.M."/>
            <person name="Berlin A."/>
            <person name="Chapman S.B."/>
            <person name="Goldberg J."/>
            <person name="Griggs A."/>
            <person name="Gujja S."/>
            <person name="Hansen M."/>
            <person name="Howarth C."/>
            <person name="Imamovic A."/>
            <person name="Larimer J."/>
            <person name="McCowen C."/>
            <person name="Montmayeur A."/>
            <person name="Murphy C."/>
            <person name="Neiman D."/>
            <person name="Pearson M."/>
            <person name="Priest M."/>
            <person name="Roberts A."/>
            <person name="Saif S."/>
            <person name="Shea T."/>
            <person name="Sisk P."/>
            <person name="Sykes S."/>
            <person name="Wortman J."/>
            <person name="Nusbaum C."/>
            <person name="Birren B."/>
        </authorList>
    </citation>
    <scope>NUCLEOTIDE SEQUENCE [LARGE SCALE GENOMIC DNA]</scope>
    <source>
        <strain evidence="9 10">VS20</strain>
    </source>
</reference>
<feature type="region of interest" description="Disordered" evidence="7">
    <location>
        <begin position="1"/>
        <end position="68"/>
    </location>
</feature>
<dbReference type="RefSeq" id="XP_008607780.1">
    <property type="nucleotide sequence ID" value="XM_008609558.1"/>
</dbReference>
<keyword evidence="3" id="KW-0847">Vitamin C</keyword>
<evidence type="ECO:0000259" key="8">
    <source>
        <dbReference type="PROSITE" id="PS51471"/>
    </source>
</evidence>
<dbReference type="AlphaFoldDB" id="T0QWD3"/>
<dbReference type="PANTHER" id="PTHR12907">
    <property type="entry name" value="EGL NINE HOMOLOG-RELATED"/>
    <property type="match status" value="1"/>
</dbReference>
<keyword evidence="2" id="KW-0479">Metal-binding</keyword>
<dbReference type="InterPro" id="IPR044862">
    <property type="entry name" value="Pro_4_hyd_alph_FE2OG_OXY"/>
</dbReference>
<evidence type="ECO:0000256" key="6">
    <source>
        <dbReference type="ARBA" id="ARBA00023004"/>
    </source>
</evidence>
<keyword evidence="10" id="KW-1185">Reference proteome</keyword>
<keyword evidence="6" id="KW-0408">Iron</keyword>
<dbReference type="GO" id="GO:0031543">
    <property type="term" value="F:peptidyl-proline dioxygenase activity"/>
    <property type="evidence" value="ECO:0007669"/>
    <property type="project" value="TreeGrafter"/>
</dbReference>
<feature type="compositionally biased region" description="Basic residues" evidence="7">
    <location>
        <begin position="45"/>
        <end position="59"/>
    </location>
</feature>
<keyword evidence="4" id="KW-0223">Dioxygenase</keyword>